<dbReference type="EMBL" id="SDWS01000020">
    <property type="protein sequence ID" value="RYB88265.1"/>
    <property type="molecule type" value="Genomic_DNA"/>
</dbReference>
<dbReference type="OrthoDB" id="9773060at2"/>
<comment type="catalytic activity">
    <reaction evidence="7">
        <text>a 2'-deoxycytidine in DNA + S-adenosyl-L-methionine = an N(4)-methyl-2'-deoxycytidine in DNA + S-adenosyl-L-homocysteine + H(+)</text>
        <dbReference type="Rhea" id="RHEA:16857"/>
        <dbReference type="Rhea" id="RHEA-COMP:11369"/>
        <dbReference type="Rhea" id="RHEA-COMP:13674"/>
        <dbReference type="ChEBI" id="CHEBI:15378"/>
        <dbReference type="ChEBI" id="CHEBI:57856"/>
        <dbReference type="ChEBI" id="CHEBI:59789"/>
        <dbReference type="ChEBI" id="CHEBI:85452"/>
        <dbReference type="ChEBI" id="CHEBI:137933"/>
        <dbReference type="EC" id="2.1.1.113"/>
    </reaction>
</comment>
<evidence type="ECO:0000256" key="4">
    <source>
        <dbReference type="ARBA" id="ARBA00022691"/>
    </source>
</evidence>
<dbReference type="GO" id="GO:0008170">
    <property type="term" value="F:N-methyltransferase activity"/>
    <property type="evidence" value="ECO:0007669"/>
    <property type="project" value="InterPro"/>
</dbReference>
<keyword evidence="6" id="KW-0238">DNA-binding</keyword>
<dbReference type="Pfam" id="PF01555">
    <property type="entry name" value="N6_N4_Mtase"/>
    <property type="match status" value="1"/>
</dbReference>
<dbReference type="PRINTS" id="PR00508">
    <property type="entry name" value="S21N4MTFRASE"/>
</dbReference>
<feature type="domain" description="DNA methylase N-4/N-6" evidence="9">
    <location>
        <begin position="26"/>
        <end position="320"/>
    </location>
</feature>
<evidence type="ECO:0000256" key="1">
    <source>
        <dbReference type="ARBA" id="ARBA00010203"/>
    </source>
</evidence>
<organism evidence="10 11">
    <name type="scientific">Nocardioides glacieisoli</name>
    <dbReference type="NCBI Taxonomy" id="1168730"/>
    <lineage>
        <taxon>Bacteria</taxon>
        <taxon>Bacillati</taxon>
        <taxon>Actinomycetota</taxon>
        <taxon>Actinomycetes</taxon>
        <taxon>Propionibacteriales</taxon>
        <taxon>Nocardioidaceae</taxon>
        <taxon>Nocardioides</taxon>
    </lineage>
</organism>
<dbReference type="InterPro" id="IPR017985">
    <property type="entry name" value="MeTrfase_CN4_CS"/>
</dbReference>
<keyword evidence="3 10" id="KW-0808">Transferase</keyword>
<keyword evidence="5" id="KW-0680">Restriction system</keyword>
<name>A0A4Q2RL60_9ACTN</name>
<dbReference type="GO" id="GO:0009307">
    <property type="term" value="P:DNA restriction-modification system"/>
    <property type="evidence" value="ECO:0007669"/>
    <property type="project" value="UniProtKB-KW"/>
</dbReference>
<dbReference type="SUPFAM" id="SSF53335">
    <property type="entry name" value="S-adenosyl-L-methionine-dependent methyltransferases"/>
    <property type="match status" value="1"/>
</dbReference>
<dbReference type="Proteomes" id="UP000291838">
    <property type="component" value="Unassembled WGS sequence"/>
</dbReference>
<comment type="similarity">
    <text evidence="1">Belongs to the N(4)/N(6)-methyltransferase family. N(4) subfamily.</text>
</comment>
<dbReference type="AlphaFoldDB" id="A0A4Q2RL60"/>
<evidence type="ECO:0000256" key="7">
    <source>
        <dbReference type="ARBA" id="ARBA00049120"/>
    </source>
</evidence>
<keyword evidence="2 10" id="KW-0489">Methyltransferase</keyword>
<dbReference type="EC" id="2.1.1.-" evidence="8"/>
<sequence length="329" mass="36509">MSVLQRGQIIEGDALTVLQALPDQSIDTIVTSPPYFRLRDYGVNGQLGLEPHVDDWVMPLRDVLRECARVLVPTGTVWLNVGDSYSTHGREGAARKSLLLGPERLALALIGDGWIIRNKIIWAKTNTVPTSVRDRLATKHEVIYLLTRSAQYFFDLDDVRQPHVSRPPKPRAVTRPSMRPSWLGPNSDSDLGLAALHAAGLQGHPLGKNPGDVWSMSVSSYRGAHFATYPPKLIERILRAGCPERRCQTCRRPYVRPLKRRGASAHRLTLRPSCDCQARSEPGLVLDPFMGAGSTAVAAESLGRDWVGIELNPEFRRLALERIRSAHSP</sequence>
<proteinExistence type="inferred from homology"/>
<dbReference type="PROSITE" id="PS00093">
    <property type="entry name" value="N4_MTASE"/>
    <property type="match status" value="1"/>
</dbReference>
<dbReference type="RefSeq" id="WP_129479811.1">
    <property type="nucleotide sequence ID" value="NZ_SDWS01000020.1"/>
</dbReference>
<dbReference type="InterPro" id="IPR029063">
    <property type="entry name" value="SAM-dependent_MTases_sf"/>
</dbReference>
<evidence type="ECO:0000256" key="2">
    <source>
        <dbReference type="ARBA" id="ARBA00022603"/>
    </source>
</evidence>
<evidence type="ECO:0000313" key="10">
    <source>
        <dbReference type="EMBL" id="RYB88265.1"/>
    </source>
</evidence>
<gene>
    <name evidence="10" type="ORF">EUA06_22000</name>
</gene>
<comment type="caution">
    <text evidence="10">The sequence shown here is derived from an EMBL/GenBank/DDBJ whole genome shotgun (WGS) entry which is preliminary data.</text>
</comment>
<evidence type="ECO:0000259" key="9">
    <source>
        <dbReference type="Pfam" id="PF01555"/>
    </source>
</evidence>
<evidence type="ECO:0000256" key="3">
    <source>
        <dbReference type="ARBA" id="ARBA00022679"/>
    </source>
</evidence>
<dbReference type="GO" id="GO:0003677">
    <property type="term" value="F:DNA binding"/>
    <property type="evidence" value="ECO:0007669"/>
    <property type="project" value="UniProtKB-KW"/>
</dbReference>
<evidence type="ECO:0000313" key="11">
    <source>
        <dbReference type="Proteomes" id="UP000291838"/>
    </source>
</evidence>
<evidence type="ECO:0000256" key="6">
    <source>
        <dbReference type="ARBA" id="ARBA00023125"/>
    </source>
</evidence>
<reference evidence="10 11" key="1">
    <citation type="submission" date="2019-01" db="EMBL/GenBank/DDBJ databases">
        <title>Novel species of Nocardioides.</title>
        <authorList>
            <person name="Liu Q."/>
            <person name="Xin Y.-H."/>
        </authorList>
    </citation>
    <scope>NUCLEOTIDE SEQUENCE [LARGE SCALE GENOMIC DNA]</scope>
    <source>
        <strain evidence="10 11">HLT3-15</strain>
    </source>
</reference>
<keyword evidence="4" id="KW-0949">S-adenosyl-L-methionine</keyword>
<dbReference type="InterPro" id="IPR001091">
    <property type="entry name" value="RM_Methyltransferase"/>
</dbReference>
<accession>A0A4Q2RL60</accession>
<dbReference type="GO" id="GO:0015667">
    <property type="term" value="F:site-specific DNA-methyltransferase (cytosine-N4-specific) activity"/>
    <property type="evidence" value="ECO:0007669"/>
    <property type="project" value="UniProtKB-EC"/>
</dbReference>
<dbReference type="Gene3D" id="3.40.50.150">
    <property type="entry name" value="Vaccinia Virus protein VP39"/>
    <property type="match status" value="1"/>
</dbReference>
<keyword evidence="11" id="KW-1185">Reference proteome</keyword>
<evidence type="ECO:0000256" key="8">
    <source>
        <dbReference type="RuleBase" id="RU362026"/>
    </source>
</evidence>
<protein>
    <recommendedName>
        <fullName evidence="8">Methyltransferase</fullName>
        <ecNumber evidence="8">2.1.1.-</ecNumber>
    </recommendedName>
</protein>
<dbReference type="GO" id="GO:0032259">
    <property type="term" value="P:methylation"/>
    <property type="evidence" value="ECO:0007669"/>
    <property type="project" value="UniProtKB-KW"/>
</dbReference>
<dbReference type="InterPro" id="IPR002941">
    <property type="entry name" value="DNA_methylase_N4/N6"/>
</dbReference>
<evidence type="ECO:0000256" key="5">
    <source>
        <dbReference type="ARBA" id="ARBA00022747"/>
    </source>
</evidence>